<keyword evidence="3 5" id="KW-0687">Ribonucleoprotein</keyword>
<accession>A0A1G2HGG3</accession>
<evidence type="ECO:0000313" key="8">
    <source>
        <dbReference type="Proteomes" id="UP000178509"/>
    </source>
</evidence>
<evidence type="ECO:0000256" key="3">
    <source>
        <dbReference type="ARBA" id="ARBA00023274"/>
    </source>
</evidence>
<dbReference type="HAMAP" id="MF_01302_B">
    <property type="entry name" value="Ribosomal_uS8_B"/>
    <property type="match status" value="1"/>
</dbReference>
<dbReference type="GO" id="GO:0003735">
    <property type="term" value="F:structural constituent of ribosome"/>
    <property type="evidence" value="ECO:0007669"/>
    <property type="project" value="InterPro"/>
</dbReference>
<dbReference type="Pfam" id="PF00410">
    <property type="entry name" value="Ribosomal_S8"/>
    <property type="match status" value="1"/>
</dbReference>
<evidence type="ECO:0000256" key="2">
    <source>
        <dbReference type="ARBA" id="ARBA00022980"/>
    </source>
</evidence>
<dbReference type="InterPro" id="IPR000630">
    <property type="entry name" value="Ribosomal_uS8"/>
</dbReference>
<dbReference type="NCBIfam" id="NF001109">
    <property type="entry name" value="PRK00136.1"/>
    <property type="match status" value="1"/>
</dbReference>
<evidence type="ECO:0000313" key="7">
    <source>
        <dbReference type="EMBL" id="OGZ61595.1"/>
    </source>
</evidence>
<evidence type="ECO:0000256" key="5">
    <source>
        <dbReference type="HAMAP-Rule" id="MF_01302"/>
    </source>
</evidence>
<dbReference type="AlphaFoldDB" id="A0A1G2HGG3"/>
<reference evidence="7 8" key="1">
    <citation type="journal article" date="2016" name="Nat. Commun.">
        <title>Thousands of microbial genomes shed light on interconnected biogeochemical processes in an aquifer system.</title>
        <authorList>
            <person name="Anantharaman K."/>
            <person name="Brown C.T."/>
            <person name="Hug L.A."/>
            <person name="Sharon I."/>
            <person name="Castelle C.J."/>
            <person name="Probst A.J."/>
            <person name="Thomas B.C."/>
            <person name="Singh A."/>
            <person name="Wilkins M.J."/>
            <person name="Karaoz U."/>
            <person name="Brodie E.L."/>
            <person name="Williams K.H."/>
            <person name="Hubbard S.S."/>
            <person name="Banfield J.F."/>
        </authorList>
    </citation>
    <scope>NUCLEOTIDE SEQUENCE [LARGE SCALE GENOMIC DNA]</scope>
</reference>
<name>A0A1G2HGG3_9BACT</name>
<dbReference type="PROSITE" id="PS00053">
    <property type="entry name" value="RIBOSOMAL_S8"/>
    <property type="match status" value="1"/>
</dbReference>
<proteinExistence type="inferred from homology"/>
<comment type="similarity">
    <text evidence="1 5 6">Belongs to the universal ribosomal protein uS8 family.</text>
</comment>
<evidence type="ECO:0000256" key="4">
    <source>
        <dbReference type="ARBA" id="ARBA00035258"/>
    </source>
</evidence>
<evidence type="ECO:0000256" key="1">
    <source>
        <dbReference type="ARBA" id="ARBA00006471"/>
    </source>
</evidence>
<sequence>MLTTIRNAQAVKKETVKFPYSKIKFNLAKLLENEGFISNVEAKGVNKKMVITASLKYRENGQPQITNLRRLSKPGQRLYVSYKDVRSVKGGYGKVILSTPKGLLTGDEAKKQKVGGEFICEVW</sequence>
<dbReference type="GO" id="GO:0005840">
    <property type="term" value="C:ribosome"/>
    <property type="evidence" value="ECO:0007669"/>
    <property type="project" value="UniProtKB-KW"/>
</dbReference>
<dbReference type="Gene3D" id="3.30.1370.30">
    <property type="match status" value="1"/>
</dbReference>
<keyword evidence="5" id="KW-0694">RNA-binding</keyword>
<dbReference type="FunFam" id="3.30.1490.10:FF:000001">
    <property type="entry name" value="30S ribosomal protein S8"/>
    <property type="match status" value="1"/>
</dbReference>
<protein>
    <recommendedName>
        <fullName evidence="4 5">Small ribosomal subunit protein uS8</fullName>
    </recommendedName>
</protein>
<keyword evidence="5" id="KW-0699">rRNA-binding</keyword>
<dbReference type="GO" id="GO:0006412">
    <property type="term" value="P:translation"/>
    <property type="evidence" value="ECO:0007669"/>
    <property type="project" value="UniProtKB-UniRule"/>
</dbReference>
<evidence type="ECO:0000256" key="6">
    <source>
        <dbReference type="RuleBase" id="RU003660"/>
    </source>
</evidence>
<dbReference type="SUPFAM" id="SSF56047">
    <property type="entry name" value="Ribosomal protein S8"/>
    <property type="match status" value="1"/>
</dbReference>
<gene>
    <name evidence="5" type="primary">rpsH</name>
    <name evidence="7" type="ORF">A3H51_01970</name>
</gene>
<comment type="caution">
    <text evidence="7">The sequence shown here is derived from an EMBL/GenBank/DDBJ whole genome shotgun (WGS) entry which is preliminary data.</text>
</comment>
<organism evidence="7 8">
    <name type="scientific">Candidatus Spechtbacteria bacterium RIFCSPLOWO2_02_FULL_38_8</name>
    <dbReference type="NCBI Taxonomy" id="1802164"/>
    <lineage>
        <taxon>Bacteria</taxon>
        <taxon>Candidatus Spechtiibacteriota</taxon>
    </lineage>
</organism>
<dbReference type="GO" id="GO:0019843">
    <property type="term" value="F:rRNA binding"/>
    <property type="evidence" value="ECO:0007669"/>
    <property type="project" value="UniProtKB-UniRule"/>
</dbReference>
<dbReference type="EMBL" id="MHOJ01000040">
    <property type="protein sequence ID" value="OGZ61595.1"/>
    <property type="molecule type" value="Genomic_DNA"/>
</dbReference>
<dbReference type="GO" id="GO:1990904">
    <property type="term" value="C:ribonucleoprotein complex"/>
    <property type="evidence" value="ECO:0007669"/>
    <property type="project" value="UniProtKB-KW"/>
</dbReference>
<dbReference type="PANTHER" id="PTHR11758">
    <property type="entry name" value="40S RIBOSOMAL PROTEIN S15A"/>
    <property type="match status" value="1"/>
</dbReference>
<comment type="subunit">
    <text evidence="5">Part of the 30S ribosomal subunit. Contacts proteins S5 and S12.</text>
</comment>
<dbReference type="Proteomes" id="UP000178509">
    <property type="component" value="Unassembled WGS sequence"/>
</dbReference>
<keyword evidence="2 5" id="KW-0689">Ribosomal protein</keyword>
<comment type="function">
    <text evidence="5">One of the primary rRNA binding proteins, it binds directly to 16S rRNA central domain where it helps coordinate assembly of the platform of the 30S subunit.</text>
</comment>
<dbReference type="STRING" id="1802164.A3H51_01970"/>
<dbReference type="GO" id="GO:0005737">
    <property type="term" value="C:cytoplasm"/>
    <property type="evidence" value="ECO:0007669"/>
    <property type="project" value="UniProtKB-ARBA"/>
</dbReference>
<dbReference type="Gene3D" id="3.30.1490.10">
    <property type="match status" value="1"/>
</dbReference>
<dbReference type="InterPro" id="IPR035987">
    <property type="entry name" value="Ribosomal_uS8_sf"/>
</dbReference>
<dbReference type="InterPro" id="IPR047863">
    <property type="entry name" value="Ribosomal_uS8_CS"/>
</dbReference>